<organism evidence="1 2">
    <name type="scientific">Rhizobium meliloti</name>
    <name type="common">Ensifer meliloti</name>
    <name type="synonym">Sinorhizobium meliloti</name>
    <dbReference type="NCBI Taxonomy" id="382"/>
    <lineage>
        <taxon>Bacteria</taxon>
        <taxon>Pseudomonadati</taxon>
        <taxon>Pseudomonadota</taxon>
        <taxon>Alphaproteobacteria</taxon>
        <taxon>Hyphomicrobiales</taxon>
        <taxon>Rhizobiaceae</taxon>
        <taxon>Sinorhizobium/Ensifer group</taxon>
        <taxon>Sinorhizobium</taxon>
    </lineage>
</organism>
<dbReference type="Proteomes" id="UP000231987">
    <property type="component" value="Unassembled WGS sequence"/>
</dbReference>
<protein>
    <submittedName>
        <fullName evidence="1">Uncharacterized protein</fullName>
    </submittedName>
</protein>
<gene>
    <name evidence="1" type="ORF">CEJ86_24510</name>
</gene>
<accession>A0A2J0YWX6</accession>
<dbReference type="RefSeq" id="WP_100673814.1">
    <property type="nucleotide sequence ID" value="NZ_NJGD01000014.1"/>
</dbReference>
<dbReference type="InterPro" id="IPR046901">
    <property type="entry name" value="ABC-3C_MC5"/>
</dbReference>
<dbReference type="AlphaFoldDB" id="A0A2J0YWX6"/>
<proteinExistence type="predicted"/>
<comment type="caution">
    <text evidence="1">The sequence shown here is derived from an EMBL/GenBank/DDBJ whole genome shotgun (WGS) entry which is preliminary data.</text>
</comment>
<sequence>MTYRMWYAQLDLFDTARRYLALLSHWKAEAPNRDRLFVSDFYFVNPSLLHLTHMTVDVRRIFTALRVPKPDETFIQYPSPPILYTKMGGIQAQALHNLIGKGLVELELVNQDRYRLSEEGRQLASQLGDRLVLPGEEKILNFLVADYVTIGRGKGGLRDMTGLRRIGT</sequence>
<evidence type="ECO:0000313" key="2">
    <source>
        <dbReference type="Proteomes" id="UP000231987"/>
    </source>
</evidence>
<reference evidence="1 2" key="1">
    <citation type="submission" date="2017-06" db="EMBL/GenBank/DDBJ databases">
        <title>Ensifer strains isolated from leguminous trees and herbs display diverse denitrification phenotypes with some acting as strong N2O sinks.</title>
        <authorList>
            <person name="Woliy K."/>
            <person name="Mania D."/>
            <person name="Bakken L.R."/>
            <person name="Frostegard A."/>
        </authorList>
    </citation>
    <scope>NUCLEOTIDE SEQUENCE [LARGE SCALE GENOMIC DNA]</scope>
    <source>
        <strain evidence="1 2">AC50a</strain>
    </source>
</reference>
<dbReference type="EMBL" id="NJGD01000014">
    <property type="protein sequence ID" value="PJR12758.1"/>
    <property type="molecule type" value="Genomic_DNA"/>
</dbReference>
<dbReference type="Pfam" id="PF20291">
    <property type="entry name" value="MC5"/>
    <property type="match status" value="1"/>
</dbReference>
<name>A0A2J0YWX6_RHIML</name>
<evidence type="ECO:0000313" key="1">
    <source>
        <dbReference type="EMBL" id="PJR12758.1"/>
    </source>
</evidence>